<organism evidence="1 2">
    <name type="scientific">Methylophaga sulfidovorans</name>
    <dbReference type="NCBI Taxonomy" id="45496"/>
    <lineage>
        <taxon>Bacteria</taxon>
        <taxon>Pseudomonadati</taxon>
        <taxon>Pseudomonadota</taxon>
        <taxon>Gammaproteobacteria</taxon>
        <taxon>Thiotrichales</taxon>
        <taxon>Piscirickettsiaceae</taxon>
        <taxon>Methylophaga</taxon>
    </lineage>
</organism>
<accession>A0A1I3U4S3</accession>
<dbReference type="RefSeq" id="WP_177207230.1">
    <property type="nucleotide sequence ID" value="NZ_FOSH01000001.1"/>
</dbReference>
<dbReference type="InterPro" id="IPR003489">
    <property type="entry name" value="RHF/RaiA"/>
</dbReference>
<dbReference type="SUPFAM" id="SSF69754">
    <property type="entry name" value="Ribosome binding protein Y (YfiA homologue)"/>
    <property type="match status" value="1"/>
</dbReference>
<dbReference type="Gene3D" id="3.30.160.100">
    <property type="entry name" value="Ribosome hibernation promotion factor-like"/>
    <property type="match status" value="1"/>
</dbReference>
<dbReference type="InterPro" id="IPR036567">
    <property type="entry name" value="RHF-like"/>
</dbReference>
<protein>
    <submittedName>
        <fullName evidence="1">Ribosomal subunit interface protein</fullName>
    </submittedName>
</protein>
<dbReference type="STRING" id="45496.SAMN04488079_101181"/>
<name>A0A1I3U4S3_9GAMM</name>
<dbReference type="AlphaFoldDB" id="A0A1I3U4S3"/>
<reference evidence="2" key="1">
    <citation type="submission" date="2016-10" db="EMBL/GenBank/DDBJ databases">
        <authorList>
            <person name="Varghese N."/>
            <person name="Submissions S."/>
        </authorList>
    </citation>
    <scope>NUCLEOTIDE SEQUENCE [LARGE SCALE GENOMIC DNA]</scope>
    <source>
        <strain evidence="2">DSM 11578</strain>
    </source>
</reference>
<keyword evidence="2" id="KW-1185">Reference proteome</keyword>
<gene>
    <name evidence="1" type="ORF">SAMN04488079_101181</name>
</gene>
<dbReference type="EMBL" id="FOSH01000001">
    <property type="protein sequence ID" value="SFJ77922.1"/>
    <property type="molecule type" value="Genomic_DNA"/>
</dbReference>
<evidence type="ECO:0000313" key="1">
    <source>
        <dbReference type="EMBL" id="SFJ77922.1"/>
    </source>
</evidence>
<dbReference type="Proteomes" id="UP000198924">
    <property type="component" value="Unassembled WGS sequence"/>
</dbReference>
<evidence type="ECO:0000313" key="2">
    <source>
        <dbReference type="Proteomes" id="UP000198924"/>
    </source>
</evidence>
<sequence>MQIDIQARSFKLTASLKKYVEKKLKISLSGCQDRLRRVVIRLSDINGPKGGEDKLCHIQVVLPGMPDVIIEDTENDMYAAINKASDRVNTVVTRKLSRKKLKARHSQPLRRHITA</sequence>
<proteinExistence type="predicted"/>
<dbReference type="Pfam" id="PF02482">
    <property type="entry name" value="Ribosomal_S30AE"/>
    <property type="match status" value="1"/>
</dbReference>